<dbReference type="AlphaFoldDB" id="A0A117QQY1"/>
<dbReference type="RefSeq" id="WP_067227602.1">
    <property type="nucleotide sequence ID" value="NZ_JBFAEE010000012.1"/>
</dbReference>
<evidence type="ECO:0000313" key="2">
    <source>
        <dbReference type="Proteomes" id="UP000053271"/>
    </source>
</evidence>
<gene>
    <name evidence="1" type="ORF">AQJ30_00705</name>
</gene>
<comment type="caution">
    <text evidence="1">The sequence shown here is derived from an EMBL/GenBank/DDBJ whole genome shotgun (WGS) entry which is preliminary data.</text>
</comment>
<reference evidence="1 2" key="1">
    <citation type="submission" date="2015-10" db="EMBL/GenBank/DDBJ databases">
        <title>Draft genome sequence of Streptomyces longwoodensis DSM 41677, type strain for the species Streptomyces longwoodensis.</title>
        <authorList>
            <person name="Ruckert C."/>
            <person name="Winkler A."/>
            <person name="Kalinowski J."/>
            <person name="Kampfer P."/>
            <person name="Glaeser S."/>
        </authorList>
    </citation>
    <scope>NUCLEOTIDE SEQUENCE [LARGE SCALE GENOMIC DNA]</scope>
    <source>
        <strain evidence="1 2">DSM 41677</strain>
    </source>
</reference>
<accession>A0A117QQY1</accession>
<evidence type="ECO:0000313" key="1">
    <source>
        <dbReference type="EMBL" id="KUN41934.1"/>
    </source>
</evidence>
<name>A0A117QQY1_9ACTN</name>
<dbReference type="GeneID" id="91423148"/>
<proteinExistence type="predicted"/>
<keyword evidence="2" id="KW-1185">Reference proteome</keyword>
<protein>
    <submittedName>
        <fullName evidence="1">Uncharacterized protein</fullName>
    </submittedName>
</protein>
<dbReference type="Proteomes" id="UP000053271">
    <property type="component" value="Unassembled WGS sequence"/>
</dbReference>
<sequence length="165" mass="18083">MTSTGITLTLRTLHDGERSLERALLAAAGRHRAEHEFHHGALDVARWSHEHCSRLADSGRGRGLGLPGPPGDPAPGVLTTLREKTAGALGRRPDIGLLLLRDLCELHLAATRNSLHWGMLAQAAQATRDEDLLTLASECHPRTLRQIRWTNTLLREHSPQLLSSV</sequence>
<dbReference type="EMBL" id="LMWS01000001">
    <property type="protein sequence ID" value="KUN41934.1"/>
    <property type="molecule type" value="Genomic_DNA"/>
</dbReference>
<organism evidence="1 2">
    <name type="scientific">Streptomyces longwoodensis</name>
    <dbReference type="NCBI Taxonomy" id="68231"/>
    <lineage>
        <taxon>Bacteria</taxon>
        <taxon>Bacillati</taxon>
        <taxon>Actinomycetota</taxon>
        <taxon>Actinomycetes</taxon>
        <taxon>Kitasatosporales</taxon>
        <taxon>Streptomycetaceae</taxon>
        <taxon>Streptomyces</taxon>
    </lineage>
</organism>